<dbReference type="RefSeq" id="WP_092085024.1">
    <property type="nucleotide sequence ID" value="NZ_FMZW01000021.1"/>
</dbReference>
<proteinExistence type="predicted"/>
<protein>
    <submittedName>
        <fullName evidence="1">Uncharacterized protein</fullName>
    </submittedName>
</protein>
<organism evidence="1 2">
    <name type="scientific">Bradyrhizobium brasilense</name>
    <dbReference type="NCBI Taxonomy" id="1419277"/>
    <lineage>
        <taxon>Bacteria</taxon>
        <taxon>Pseudomonadati</taxon>
        <taxon>Pseudomonadota</taxon>
        <taxon>Alphaproteobacteria</taxon>
        <taxon>Hyphomicrobiales</taxon>
        <taxon>Nitrobacteraceae</taxon>
        <taxon>Bradyrhizobium</taxon>
    </lineage>
</organism>
<accession>A0A1G7B270</accession>
<evidence type="ECO:0000313" key="2">
    <source>
        <dbReference type="Proteomes" id="UP000199245"/>
    </source>
</evidence>
<dbReference type="Proteomes" id="UP000199245">
    <property type="component" value="Unassembled WGS sequence"/>
</dbReference>
<dbReference type="AlphaFoldDB" id="A0A1G7B270"/>
<gene>
    <name evidence="1" type="ORF">SAMN05216337_1021139</name>
</gene>
<name>A0A1G7B270_9BRAD</name>
<evidence type="ECO:0000313" key="1">
    <source>
        <dbReference type="EMBL" id="SDE20356.1"/>
    </source>
</evidence>
<sequence length="150" mass="15798">MGQGQVHLAALLAGAVLILSGCGLADSHAVWPEALKVKAAEPAPLEMPPDVKRLVAGKLDSVFTAGSQPTHVRVSAPLHDPRGTGWTACVRAELTSVIGKPLGTQTYRVFINEGSIFDRRQVGADDNCVTETYEPVESTVAAEAQRSAKP</sequence>
<reference evidence="1 2" key="1">
    <citation type="submission" date="2016-10" db="EMBL/GenBank/DDBJ databases">
        <authorList>
            <person name="de Groot N.N."/>
        </authorList>
    </citation>
    <scope>NUCLEOTIDE SEQUENCE [LARGE SCALE GENOMIC DNA]</scope>
    <source>
        <strain evidence="1 2">R5</strain>
    </source>
</reference>
<dbReference type="EMBL" id="FMZW01000021">
    <property type="protein sequence ID" value="SDE20356.1"/>
    <property type="molecule type" value="Genomic_DNA"/>
</dbReference>